<reference evidence="1 2" key="1">
    <citation type="submission" date="2019-05" db="EMBL/GenBank/DDBJ databases">
        <title>Thiomicrorhabdus sediminis sp. nov, a novel sulfur-oxidizing bacterium isolated from coastal sediment.</title>
        <authorList>
            <person name="Liu X."/>
        </authorList>
    </citation>
    <scope>NUCLEOTIDE SEQUENCE [LARGE SCALE GENOMIC DNA]</scope>
    <source>
        <strain evidence="1 2">G1</strain>
    </source>
</reference>
<organism evidence="1 2">
    <name type="scientific">Thiomicrorhabdus sediminis</name>
    <dbReference type="NCBI Taxonomy" id="2580412"/>
    <lineage>
        <taxon>Bacteria</taxon>
        <taxon>Pseudomonadati</taxon>
        <taxon>Pseudomonadota</taxon>
        <taxon>Gammaproteobacteria</taxon>
        <taxon>Thiotrichales</taxon>
        <taxon>Piscirickettsiaceae</taxon>
        <taxon>Thiomicrorhabdus</taxon>
    </lineage>
</organism>
<protein>
    <submittedName>
        <fullName evidence="1">DUF1415 domain-containing protein</fullName>
    </submittedName>
</protein>
<evidence type="ECO:0000313" key="1">
    <source>
        <dbReference type="EMBL" id="QCU89720.1"/>
    </source>
</evidence>
<gene>
    <name evidence="1" type="ORF">FE785_03225</name>
</gene>
<keyword evidence="2" id="KW-1185">Reference proteome</keyword>
<dbReference type="OrthoDB" id="277390at2"/>
<dbReference type="KEGG" id="thig:FE785_03225"/>
<evidence type="ECO:0000313" key="2">
    <source>
        <dbReference type="Proteomes" id="UP000304864"/>
    </source>
</evidence>
<accession>A0A4P9K5H5</accession>
<dbReference type="RefSeq" id="WP_138564358.1">
    <property type="nucleotide sequence ID" value="NZ_CP040602.1"/>
</dbReference>
<sequence length="189" mass="21873">MNNLTTEQHQHIEKQISSWLQQVVIGLNLCPFAKHPFQNHQVRISISDCETPNCLLENLAEEIETLRNTPVTELETTVLVVANMLDDFYDYNDFLDLADRLLEQYDAIGEFQIASFHPHYQFAGTQPDDAENLTNRSPYPILHLIREASLEKALAHYPNPEQIPENNIHTVENLSLEQKKQLFDYLSNQ</sequence>
<dbReference type="EMBL" id="CP040602">
    <property type="protein sequence ID" value="QCU89720.1"/>
    <property type="molecule type" value="Genomic_DNA"/>
</dbReference>
<dbReference type="AlphaFoldDB" id="A0A4P9K5H5"/>
<dbReference type="Proteomes" id="UP000304864">
    <property type="component" value="Chromosome"/>
</dbReference>
<name>A0A4P9K5H5_9GAMM</name>
<proteinExistence type="predicted"/>
<dbReference type="Pfam" id="PF07209">
    <property type="entry name" value="DUF1415"/>
    <property type="match status" value="1"/>
</dbReference>
<dbReference type="InterPro" id="IPR009858">
    <property type="entry name" value="DUF1415"/>
</dbReference>